<organism evidence="2 3">
    <name type="scientific">Scophthalmus maximus</name>
    <name type="common">Turbot</name>
    <name type="synonym">Psetta maxima</name>
    <dbReference type="NCBI Taxonomy" id="52904"/>
    <lineage>
        <taxon>Eukaryota</taxon>
        <taxon>Metazoa</taxon>
        <taxon>Chordata</taxon>
        <taxon>Craniata</taxon>
        <taxon>Vertebrata</taxon>
        <taxon>Euteleostomi</taxon>
        <taxon>Actinopterygii</taxon>
        <taxon>Neopterygii</taxon>
        <taxon>Teleostei</taxon>
        <taxon>Neoteleostei</taxon>
        <taxon>Acanthomorphata</taxon>
        <taxon>Carangaria</taxon>
        <taxon>Pleuronectiformes</taxon>
        <taxon>Pleuronectoidei</taxon>
        <taxon>Scophthalmidae</taxon>
        <taxon>Scophthalmus</taxon>
    </lineage>
</organism>
<name>A0A6A4S428_SCOMX</name>
<dbReference type="AlphaFoldDB" id="A0A6A4S428"/>
<evidence type="ECO:0000313" key="3">
    <source>
        <dbReference type="Proteomes" id="UP000438429"/>
    </source>
</evidence>
<reference evidence="2 3" key="1">
    <citation type="submission" date="2019-06" db="EMBL/GenBank/DDBJ databases">
        <title>Draft genomes of female and male turbot (Scophthalmus maximus).</title>
        <authorList>
            <person name="Xu H."/>
            <person name="Xu X.-W."/>
            <person name="Shao C."/>
            <person name="Chen S."/>
        </authorList>
    </citation>
    <scope>NUCLEOTIDE SEQUENCE [LARGE SCALE GENOMIC DNA]</scope>
    <source>
        <strain evidence="2">Ysfricsl-2016a</strain>
        <tissue evidence="2">Blood</tissue>
    </source>
</reference>
<dbReference type="EMBL" id="VEVO01000018">
    <property type="protein sequence ID" value="KAF0027787.1"/>
    <property type="molecule type" value="Genomic_DNA"/>
</dbReference>
<protein>
    <submittedName>
        <fullName evidence="2">Uncharacterized protein</fullName>
    </submittedName>
</protein>
<accession>A0A6A4S428</accession>
<evidence type="ECO:0000256" key="1">
    <source>
        <dbReference type="SAM" id="MobiDB-lite"/>
    </source>
</evidence>
<evidence type="ECO:0000313" key="2">
    <source>
        <dbReference type="EMBL" id="KAF0027787.1"/>
    </source>
</evidence>
<proteinExistence type="predicted"/>
<feature type="compositionally biased region" description="Low complexity" evidence="1">
    <location>
        <begin position="130"/>
        <end position="142"/>
    </location>
</feature>
<comment type="caution">
    <text evidence="2">The sequence shown here is derived from an EMBL/GenBank/DDBJ whole genome shotgun (WGS) entry which is preliminary data.</text>
</comment>
<sequence>MHIMLWAIALEKPKDRNPSSGFRIRKTSPGFSVTPLVAASLRRITNWIQAAQIRPMPFVILEHCFAKKQICERCIRMETVSDKRRASGASTSDGISRRWLLFDEELRRDRSCKIRNQINEHLSPLEPYAQGKSGSQQSSLSQPFPRHSINPTNQQLVSRAHVLQSLFEDKVHKAVSMCAWGINAVSPFDSHDDEPPVRPPIKRVPRKGIDESTVVEFMFFDVLISCIRSQGSAPTLSKYGMEDLTLAENKSPISQEARDR</sequence>
<dbReference type="Proteomes" id="UP000438429">
    <property type="component" value="Unassembled WGS sequence"/>
</dbReference>
<feature type="region of interest" description="Disordered" evidence="1">
    <location>
        <begin position="123"/>
        <end position="151"/>
    </location>
</feature>
<gene>
    <name evidence="2" type="ORF">F2P81_020528</name>
</gene>